<name>A0ABT7E5Q1_9FIRM</name>
<dbReference type="GO" id="GO:0003677">
    <property type="term" value="F:DNA binding"/>
    <property type="evidence" value="ECO:0007669"/>
    <property type="project" value="UniProtKB-KW"/>
</dbReference>
<sequence>MINKDINTRTTITISKDLKSKIEILAKSDNRSMNNMIITILDSYIKENYYNDKE</sequence>
<evidence type="ECO:0000313" key="2">
    <source>
        <dbReference type="Proteomes" id="UP001301012"/>
    </source>
</evidence>
<gene>
    <name evidence="1" type="ORF">QOZ84_01520</name>
</gene>
<keyword evidence="1" id="KW-0238">DNA-binding</keyword>
<accession>A0ABT7E5Q1</accession>
<dbReference type="EMBL" id="JASKYM010000001">
    <property type="protein sequence ID" value="MDK2562212.1"/>
    <property type="molecule type" value="Genomic_DNA"/>
</dbReference>
<comment type="caution">
    <text evidence="1">The sequence shown here is derived from an EMBL/GenBank/DDBJ whole genome shotgun (WGS) entry which is preliminary data.</text>
</comment>
<organism evidence="1 2">
    <name type="scientific">Romboutsia sedimentorum</name>
    <dbReference type="NCBI Taxonomy" id="1368474"/>
    <lineage>
        <taxon>Bacteria</taxon>
        <taxon>Bacillati</taxon>
        <taxon>Bacillota</taxon>
        <taxon>Clostridia</taxon>
        <taxon>Peptostreptococcales</taxon>
        <taxon>Peptostreptococcaceae</taxon>
        <taxon>Romboutsia</taxon>
    </lineage>
</organism>
<dbReference type="RefSeq" id="WP_284131194.1">
    <property type="nucleotide sequence ID" value="NZ_JASKYM010000001.1"/>
</dbReference>
<protein>
    <submittedName>
        <fullName evidence="1">DNA-binding protein</fullName>
    </submittedName>
</protein>
<dbReference type="InterPro" id="IPR013321">
    <property type="entry name" value="Arc_rbn_hlx_hlx"/>
</dbReference>
<dbReference type="Gene3D" id="1.10.1220.10">
    <property type="entry name" value="Met repressor-like"/>
    <property type="match status" value="1"/>
</dbReference>
<evidence type="ECO:0000313" key="1">
    <source>
        <dbReference type="EMBL" id="MDK2562212.1"/>
    </source>
</evidence>
<dbReference type="InterPro" id="IPR010985">
    <property type="entry name" value="Ribbon_hlx_hlx"/>
</dbReference>
<dbReference type="Proteomes" id="UP001301012">
    <property type="component" value="Unassembled WGS sequence"/>
</dbReference>
<proteinExistence type="predicted"/>
<dbReference type="SUPFAM" id="SSF47598">
    <property type="entry name" value="Ribbon-helix-helix"/>
    <property type="match status" value="1"/>
</dbReference>
<reference evidence="1 2" key="1">
    <citation type="submission" date="2023-05" db="EMBL/GenBank/DDBJ databases">
        <title>Rombocin, a short stable natural nisin variant, displays selective antimicrobial activity against Listeria monocytogenes and employs dual mode of action to kill target bacterial strains.</title>
        <authorList>
            <person name="Wambui J."/>
            <person name="Stephan R."/>
            <person name="Kuipers O.P."/>
        </authorList>
    </citation>
    <scope>NUCLEOTIDE SEQUENCE [LARGE SCALE GENOMIC DNA]</scope>
    <source>
        <strain evidence="1 2">RC002</strain>
    </source>
</reference>
<keyword evidence="2" id="KW-1185">Reference proteome</keyword>